<organism evidence="2 3">
    <name type="scientific">Rotaria sordida</name>
    <dbReference type="NCBI Taxonomy" id="392033"/>
    <lineage>
        <taxon>Eukaryota</taxon>
        <taxon>Metazoa</taxon>
        <taxon>Spiralia</taxon>
        <taxon>Gnathifera</taxon>
        <taxon>Rotifera</taxon>
        <taxon>Eurotatoria</taxon>
        <taxon>Bdelloidea</taxon>
        <taxon>Philodinida</taxon>
        <taxon>Philodinidae</taxon>
        <taxon>Rotaria</taxon>
    </lineage>
</organism>
<gene>
    <name evidence="2" type="ORF">JBS370_LOCUS30245</name>
    <name evidence="1" type="ORF">ZHD862_LOCUS19600</name>
</gene>
<dbReference type="Proteomes" id="UP000663836">
    <property type="component" value="Unassembled WGS sequence"/>
</dbReference>
<dbReference type="EMBL" id="CAJNOT010001073">
    <property type="protein sequence ID" value="CAF1140152.1"/>
    <property type="molecule type" value="Genomic_DNA"/>
</dbReference>
<proteinExistence type="predicted"/>
<accession>A0A819T8H8</accession>
<protein>
    <submittedName>
        <fullName evidence="2">Uncharacterized protein</fullName>
    </submittedName>
</protein>
<dbReference type="Proteomes" id="UP000663864">
    <property type="component" value="Unassembled WGS sequence"/>
</dbReference>
<dbReference type="AlphaFoldDB" id="A0A819T8H8"/>
<sequence length="89" mass="10078">MFNANHVDLKKEEIEKVIEEKNILITYVKPKETTITSKSWSQFSQICIAKAKQDYIICDICKSILIYKGATGFGGSDGARIFWDGESQL</sequence>
<reference evidence="2" key="1">
    <citation type="submission" date="2021-02" db="EMBL/GenBank/DDBJ databases">
        <authorList>
            <person name="Nowell W R."/>
        </authorList>
    </citation>
    <scope>NUCLEOTIDE SEQUENCE</scope>
</reference>
<comment type="caution">
    <text evidence="2">The sequence shown here is derived from an EMBL/GenBank/DDBJ whole genome shotgun (WGS) entry which is preliminary data.</text>
</comment>
<evidence type="ECO:0000313" key="1">
    <source>
        <dbReference type="EMBL" id="CAF1140152.1"/>
    </source>
</evidence>
<evidence type="ECO:0000313" key="3">
    <source>
        <dbReference type="Proteomes" id="UP000663836"/>
    </source>
</evidence>
<dbReference type="EMBL" id="CAJOBD010006868">
    <property type="protein sequence ID" value="CAF4072638.1"/>
    <property type="molecule type" value="Genomic_DNA"/>
</dbReference>
<evidence type="ECO:0000313" key="2">
    <source>
        <dbReference type="EMBL" id="CAF4072638.1"/>
    </source>
</evidence>
<name>A0A819T8H8_9BILA</name>